<evidence type="ECO:0000313" key="2">
    <source>
        <dbReference type="EMBL" id="QUS57215.1"/>
    </source>
</evidence>
<feature type="signal peptide" evidence="1">
    <location>
        <begin position="1"/>
        <end position="21"/>
    </location>
</feature>
<proteinExistence type="predicted"/>
<accession>A0ABX8AQ45</accession>
<dbReference type="EMBL" id="CP074126">
    <property type="protein sequence ID" value="QUS57215.1"/>
    <property type="molecule type" value="Genomic_DNA"/>
</dbReference>
<protein>
    <submittedName>
        <fullName evidence="2">Uncharacterized protein</fullName>
    </submittedName>
</protein>
<evidence type="ECO:0000256" key="1">
    <source>
        <dbReference type="SAM" id="SignalP"/>
    </source>
</evidence>
<gene>
    <name evidence="2" type="ORF">KGB56_07445</name>
</gene>
<organism evidence="2 3">
    <name type="scientific">Pseudovibrio brasiliensis</name>
    <dbReference type="NCBI Taxonomy" id="1898042"/>
    <lineage>
        <taxon>Bacteria</taxon>
        <taxon>Pseudomonadati</taxon>
        <taxon>Pseudomonadota</taxon>
        <taxon>Alphaproteobacteria</taxon>
        <taxon>Hyphomicrobiales</taxon>
        <taxon>Stappiaceae</taxon>
        <taxon>Pseudovibrio</taxon>
    </lineage>
</organism>
<keyword evidence="1" id="KW-0732">Signal</keyword>
<feature type="chain" id="PRO_5045384083" evidence="1">
    <location>
        <begin position="22"/>
        <end position="127"/>
    </location>
</feature>
<sequence length="127" mass="13931">MKTIAPLACFAAASLFLVSCSQPPSTNYLERQLIPRTGPIMPRVKGTQYDCSIATAEHGAANVWQANVGGRVLSDNQPYNVSTEACFTTQSECEAFLYLMNGVLDQIITSRCQMGYEKSFFDKLFGS</sequence>
<name>A0ABX8AQ45_9HYPH</name>
<dbReference type="Proteomes" id="UP000680706">
    <property type="component" value="Chromosome"/>
</dbReference>
<keyword evidence="3" id="KW-1185">Reference proteome</keyword>
<evidence type="ECO:0000313" key="3">
    <source>
        <dbReference type="Proteomes" id="UP000680706"/>
    </source>
</evidence>
<dbReference type="PROSITE" id="PS51257">
    <property type="entry name" value="PROKAR_LIPOPROTEIN"/>
    <property type="match status" value="1"/>
</dbReference>
<reference evidence="2 3" key="1">
    <citation type="journal article" date="2021" name="Angew. Chem. Int. Ed. Engl.">
        <title>A novel family of nonribosomal peptides modulate collective behavior in Pseudovibrio bacteria isolated from marine sponges.</title>
        <authorList>
            <person name="Ioca L.P."/>
            <person name="Dai Y."/>
            <person name="Kunakom S."/>
            <person name="Diaz-Espinosa J."/>
            <person name="Krunic A."/>
            <person name="Crnkovic C.M."/>
            <person name="Orjala J."/>
            <person name="Sanchez L.M."/>
            <person name="Ferreira A.G."/>
            <person name="Berlinck R.G.S."/>
            <person name="Eustaquio A.S."/>
        </authorList>
    </citation>
    <scope>NUCLEOTIDE SEQUENCE [LARGE SCALE GENOMIC DNA]</scope>
    <source>
        <strain evidence="2 3">Ab134</strain>
    </source>
</reference>